<comment type="caution">
    <text evidence="1">The sequence shown here is derived from an EMBL/GenBank/DDBJ whole genome shotgun (WGS) entry which is preliminary data.</text>
</comment>
<sequence length="92" mass="11009">MWLRTKWIGDLFFQCPTAGVVRGILDIFLCYTSVPSYINQFWHWIENCLPHGKQFHTFGRVPVCWKIWKPPNKACFEHKLIKQWAECTTFAF</sequence>
<dbReference type="AlphaFoldDB" id="A0A835FG99"/>
<protein>
    <submittedName>
        <fullName evidence="1">Uncharacterized protein</fullName>
    </submittedName>
</protein>
<proteinExistence type="predicted"/>
<evidence type="ECO:0000313" key="2">
    <source>
        <dbReference type="Proteomes" id="UP000636709"/>
    </source>
</evidence>
<evidence type="ECO:0000313" key="1">
    <source>
        <dbReference type="EMBL" id="KAF8754409.1"/>
    </source>
</evidence>
<reference evidence="1" key="1">
    <citation type="submission" date="2020-07" db="EMBL/GenBank/DDBJ databases">
        <title>Genome sequence and genetic diversity analysis of an under-domesticated orphan crop, white fonio (Digitaria exilis).</title>
        <authorList>
            <person name="Bennetzen J.L."/>
            <person name="Chen S."/>
            <person name="Ma X."/>
            <person name="Wang X."/>
            <person name="Yssel A.E.J."/>
            <person name="Chaluvadi S.R."/>
            <person name="Johnson M."/>
            <person name="Gangashetty P."/>
            <person name="Hamidou F."/>
            <person name="Sanogo M.D."/>
            <person name="Zwaenepoel A."/>
            <person name="Wallace J."/>
            <person name="Van De Peer Y."/>
            <person name="Van Deynze A."/>
        </authorList>
    </citation>
    <scope>NUCLEOTIDE SEQUENCE</scope>
    <source>
        <tissue evidence="1">Leaves</tissue>
    </source>
</reference>
<organism evidence="1 2">
    <name type="scientific">Digitaria exilis</name>
    <dbReference type="NCBI Taxonomy" id="1010633"/>
    <lineage>
        <taxon>Eukaryota</taxon>
        <taxon>Viridiplantae</taxon>
        <taxon>Streptophyta</taxon>
        <taxon>Embryophyta</taxon>
        <taxon>Tracheophyta</taxon>
        <taxon>Spermatophyta</taxon>
        <taxon>Magnoliopsida</taxon>
        <taxon>Liliopsida</taxon>
        <taxon>Poales</taxon>
        <taxon>Poaceae</taxon>
        <taxon>PACMAD clade</taxon>
        <taxon>Panicoideae</taxon>
        <taxon>Panicodae</taxon>
        <taxon>Paniceae</taxon>
        <taxon>Anthephorinae</taxon>
        <taxon>Digitaria</taxon>
    </lineage>
</organism>
<dbReference type="EMBL" id="JACEFO010000866">
    <property type="protein sequence ID" value="KAF8754409.1"/>
    <property type="molecule type" value="Genomic_DNA"/>
</dbReference>
<dbReference type="Proteomes" id="UP000636709">
    <property type="component" value="Unassembled WGS sequence"/>
</dbReference>
<gene>
    <name evidence="1" type="ORF">HU200_011491</name>
</gene>
<keyword evidence="2" id="KW-1185">Reference proteome</keyword>
<name>A0A835FG99_9POAL</name>
<accession>A0A835FG99</accession>